<evidence type="ECO:0000313" key="2">
    <source>
        <dbReference type="EMBL" id="QED22984.1"/>
    </source>
</evidence>
<dbReference type="AlphaFoldDB" id="A0A5B8XEY9"/>
<evidence type="ECO:0000313" key="3">
    <source>
        <dbReference type="Proteomes" id="UP000321934"/>
    </source>
</evidence>
<reference evidence="2 3" key="1">
    <citation type="journal article" date="2019" name="ISME J.">
        <title>Deianiraea, an extracellular bacterium associated with the ciliate Paramecium, suggests an alternative scenario for the evolution of Rickettsiales.</title>
        <authorList>
            <person name="Castelli M."/>
            <person name="Sabaneyeva E."/>
            <person name="Lanzoni O."/>
            <person name="Lebedeva N."/>
            <person name="Floriano A.M."/>
            <person name="Gaiarsa S."/>
            <person name="Benken K."/>
            <person name="Modeo L."/>
            <person name="Bandi C."/>
            <person name="Potekhin A."/>
            <person name="Sassera D."/>
            <person name="Petroni G."/>
        </authorList>
    </citation>
    <scope>NUCLEOTIDE SEQUENCE [LARGE SCALE GENOMIC DNA]</scope>
    <source>
        <strain evidence="2">CyL4-1</strain>
    </source>
</reference>
<evidence type="ECO:0000256" key="1">
    <source>
        <dbReference type="SAM" id="Phobius"/>
    </source>
</evidence>
<keyword evidence="1" id="KW-0812">Transmembrane</keyword>
<sequence>MKNKINSEQKLNEILNDKKLSWNFFAPQISKNICFWYTIFYIYLVFFKNFTLYRLIANSFLTFISQFIAYWVFLFIFSICYGICYTFIYIKIAKLELTMQKIFCHGRSLSNLSTIIRLIFFILINAYRILSVYLIYFLTKFIYMQLFILQE</sequence>
<proteinExistence type="predicted"/>
<organism evidence="2 3">
    <name type="scientific">Candidatus Deianiraea vastatrix</name>
    <dbReference type="NCBI Taxonomy" id="2163644"/>
    <lineage>
        <taxon>Bacteria</taxon>
        <taxon>Pseudomonadati</taxon>
        <taxon>Pseudomonadota</taxon>
        <taxon>Alphaproteobacteria</taxon>
        <taxon>Rickettsiales</taxon>
        <taxon>Candidatus Deianiraeaceae</taxon>
        <taxon>Candidatus Deianiraea</taxon>
    </lineage>
</organism>
<keyword evidence="1" id="KW-1133">Transmembrane helix</keyword>
<protein>
    <submittedName>
        <fullName evidence="2">Uncharacterized protein</fullName>
    </submittedName>
</protein>
<accession>A0A5B8XEY9</accession>
<feature type="transmembrane region" description="Helical" evidence="1">
    <location>
        <begin position="68"/>
        <end position="88"/>
    </location>
</feature>
<gene>
    <name evidence="2" type="ORF">Deia_00176</name>
</gene>
<name>A0A5B8XEY9_9RICK</name>
<feature type="transmembrane region" description="Helical" evidence="1">
    <location>
        <begin position="109"/>
        <end position="127"/>
    </location>
</feature>
<keyword evidence="3" id="KW-1185">Reference proteome</keyword>
<dbReference type="Proteomes" id="UP000321934">
    <property type="component" value="Chromosome"/>
</dbReference>
<feature type="transmembrane region" description="Helical" evidence="1">
    <location>
        <begin position="34"/>
        <end position="56"/>
    </location>
</feature>
<dbReference type="EMBL" id="CP029077">
    <property type="protein sequence ID" value="QED22984.1"/>
    <property type="molecule type" value="Genomic_DNA"/>
</dbReference>
<keyword evidence="1" id="KW-0472">Membrane</keyword>